<feature type="compositionally biased region" description="Basic and acidic residues" evidence="2">
    <location>
        <begin position="102"/>
        <end position="118"/>
    </location>
</feature>
<dbReference type="PANTHER" id="PTHR30329">
    <property type="entry name" value="STATOR ELEMENT OF FLAGELLAR MOTOR COMPLEX"/>
    <property type="match status" value="1"/>
</dbReference>
<evidence type="ECO:0000259" key="4">
    <source>
        <dbReference type="PROSITE" id="PS51123"/>
    </source>
</evidence>
<keyword evidence="3" id="KW-0732">Signal</keyword>
<feature type="region of interest" description="Disordered" evidence="2">
    <location>
        <begin position="33"/>
        <end position="468"/>
    </location>
</feature>
<dbReference type="Pfam" id="PF00691">
    <property type="entry name" value="OmpA"/>
    <property type="match status" value="1"/>
</dbReference>
<evidence type="ECO:0000256" key="1">
    <source>
        <dbReference type="PROSITE-ProRule" id="PRU00473"/>
    </source>
</evidence>
<feature type="compositionally biased region" description="Basic and acidic residues" evidence="2">
    <location>
        <begin position="354"/>
        <end position="384"/>
    </location>
</feature>
<feature type="signal peptide" evidence="3">
    <location>
        <begin position="1"/>
        <end position="29"/>
    </location>
</feature>
<evidence type="ECO:0000256" key="2">
    <source>
        <dbReference type="SAM" id="MobiDB-lite"/>
    </source>
</evidence>
<dbReference type="RefSeq" id="WP_167127836.1">
    <property type="nucleotide sequence ID" value="NZ_JAANCM010000002.1"/>
</dbReference>
<dbReference type="SUPFAM" id="SSF103088">
    <property type="entry name" value="OmpA-like"/>
    <property type="match status" value="1"/>
</dbReference>
<feature type="compositionally biased region" description="Basic and acidic residues" evidence="2">
    <location>
        <begin position="398"/>
        <end position="468"/>
    </location>
</feature>
<feature type="chain" id="PRO_5041226125" evidence="3">
    <location>
        <begin position="30"/>
        <end position="765"/>
    </location>
</feature>
<feature type="compositionally biased region" description="Low complexity" evidence="2">
    <location>
        <begin position="53"/>
        <end position="69"/>
    </location>
</feature>
<evidence type="ECO:0000313" key="6">
    <source>
        <dbReference type="Proteomes" id="UP001155840"/>
    </source>
</evidence>
<feature type="compositionally biased region" description="Polar residues" evidence="2">
    <location>
        <begin position="278"/>
        <end position="289"/>
    </location>
</feature>
<organism evidence="5 6">
    <name type="scientific">Ferranicluibacter rubi</name>
    <dbReference type="NCBI Taxonomy" id="2715133"/>
    <lineage>
        <taxon>Bacteria</taxon>
        <taxon>Pseudomonadati</taxon>
        <taxon>Pseudomonadota</taxon>
        <taxon>Alphaproteobacteria</taxon>
        <taxon>Hyphomicrobiales</taxon>
        <taxon>Rhizobiaceae</taxon>
        <taxon>Ferranicluibacter</taxon>
    </lineage>
</organism>
<feature type="compositionally biased region" description="Polar residues" evidence="2">
    <location>
        <begin position="87"/>
        <end position="100"/>
    </location>
</feature>
<dbReference type="Gene3D" id="3.30.1330.60">
    <property type="entry name" value="OmpA-like domain"/>
    <property type="match status" value="1"/>
</dbReference>
<accession>A0AA44C9Y5</accession>
<feature type="compositionally biased region" description="Basic and acidic residues" evidence="2">
    <location>
        <begin position="258"/>
        <end position="276"/>
    </location>
</feature>
<dbReference type="InterPro" id="IPR006665">
    <property type="entry name" value="OmpA-like"/>
</dbReference>
<dbReference type="PROSITE" id="PS51123">
    <property type="entry name" value="OMPA_2"/>
    <property type="match status" value="1"/>
</dbReference>
<evidence type="ECO:0000256" key="3">
    <source>
        <dbReference type="SAM" id="SignalP"/>
    </source>
</evidence>
<dbReference type="InterPro" id="IPR036737">
    <property type="entry name" value="OmpA-like_sf"/>
</dbReference>
<dbReference type="CDD" id="cd07185">
    <property type="entry name" value="OmpA_C-like"/>
    <property type="match status" value="1"/>
</dbReference>
<dbReference type="GO" id="GO:0016020">
    <property type="term" value="C:membrane"/>
    <property type="evidence" value="ECO:0007669"/>
    <property type="project" value="UniProtKB-UniRule"/>
</dbReference>
<keyword evidence="1" id="KW-0472">Membrane</keyword>
<keyword evidence="6" id="KW-1185">Reference proteome</keyword>
<feature type="compositionally biased region" description="Basic and acidic residues" evidence="2">
    <location>
        <begin position="210"/>
        <end position="229"/>
    </location>
</feature>
<proteinExistence type="predicted"/>
<reference evidence="5" key="1">
    <citation type="submission" date="2020-03" db="EMBL/GenBank/DDBJ databases">
        <title>Ferranicluibacter endophyticum gen. nov., sp. nov., a new genus isolated from Rubus ulmifolius Schott. stem.</title>
        <authorList>
            <person name="Roca-Couso R."/>
            <person name="Flores-Felix J.D."/>
            <person name="Igual J.M."/>
            <person name="Rivas R."/>
        </authorList>
    </citation>
    <scope>NUCLEOTIDE SEQUENCE</scope>
    <source>
        <strain evidence="5">CRRU44</strain>
    </source>
</reference>
<dbReference type="PANTHER" id="PTHR30329:SF21">
    <property type="entry name" value="LIPOPROTEIN YIAD-RELATED"/>
    <property type="match status" value="1"/>
</dbReference>
<name>A0AA44C9Y5_9HYPH</name>
<feature type="compositionally biased region" description="Basic and acidic residues" evidence="2">
    <location>
        <begin position="168"/>
        <end position="185"/>
    </location>
</feature>
<feature type="compositionally biased region" description="Low complexity" evidence="2">
    <location>
        <begin position="119"/>
        <end position="133"/>
    </location>
</feature>
<feature type="compositionally biased region" description="Basic and acidic residues" evidence="2">
    <location>
        <begin position="311"/>
        <end position="327"/>
    </location>
</feature>
<sequence length="765" mass="87483">MTIRSKLFATVAMPLLTMTIGLQPALADAQMKPFQVAQADPEEELPRKRRPAEGQQDAAPQQQAEPSESGEGRPSREERRKQRDAEQQSGEEQPQAQPSGDDTPRPSREERRKQREAEQQQNNEQAAPEAQPAGEDTPRPSREERRKQREAEQQQNGEQPQAQPSGEETPRPSREERRKQREAEQQKQNGEQAQPEGQPMPDLDGQAPRQSREERRKQREAEQQKKQDGADTQEQIKPSDLDATRPRQTGQDADAPDAAERKQQREERIRKREAERLNGQQNGDQQAQPGDNAEQPATGDQQPAAGDMTDEERARIRAERRKQREAEGQQAEDPARPGSEPNATDPAQAGDNGANRDRPARDVVDKRSREEREKLARDPSKSDETVVLPVENGAAVLDSDKDADNRGNEDTRDRRRREREQVRQERDNQPPPRTDADAQSEHRERRPDREELNAANNERGRRIDRAPEFDAGDLIDALTGQRPRIEEQRNNRTVLDFGDEIVVRSDDRPRLRRDARETYYEELPRGRTREVIERPNGMRVVTIYNRYGDVIQRTRINSDGEEYLMVYAPEVDEEKRPPRYDVGEDLPPMRLTVPVRDYIIDTSTDPDRDYYDFLAEPPVERVERTYSLDEVRNSARIRDKVRRIDLDTITFATGSAEVPTSQAKTLRKVADAMIEVIDKDPGETFLIEGHTDAVGSDQSNLVLSDERAESVAALLTDIYEIPPENLVTQGYGERFLKVRTSEAEQENRRVTIRRVTPLVRPVAQK</sequence>
<feature type="domain" description="OmpA-like" evidence="4">
    <location>
        <begin position="638"/>
        <end position="763"/>
    </location>
</feature>
<feature type="compositionally biased region" description="Low complexity" evidence="2">
    <location>
        <begin position="153"/>
        <end position="167"/>
    </location>
</feature>
<feature type="compositionally biased region" description="Basic and acidic residues" evidence="2">
    <location>
        <begin position="136"/>
        <end position="152"/>
    </location>
</feature>
<gene>
    <name evidence="5" type="ORF">G8E10_06230</name>
</gene>
<protein>
    <submittedName>
        <fullName evidence="5">OmpA family protein</fullName>
    </submittedName>
</protein>
<dbReference type="AlphaFoldDB" id="A0AA44C9Y5"/>
<feature type="compositionally biased region" description="Basic and acidic residues" evidence="2">
    <location>
        <begin position="70"/>
        <end position="86"/>
    </location>
</feature>
<comment type="caution">
    <text evidence="5">The sequence shown here is derived from an EMBL/GenBank/DDBJ whole genome shotgun (WGS) entry which is preliminary data.</text>
</comment>
<evidence type="ECO:0000313" key="5">
    <source>
        <dbReference type="EMBL" id="NHT75349.1"/>
    </source>
</evidence>
<dbReference type="InterPro" id="IPR050330">
    <property type="entry name" value="Bact_OuterMem_StrucFunc"/>
</dbReference>
<dbReference type="EMBL" id="JAANCM010000002">
    <property type="protein sequence ID" value="NHT75349.1"/>
    <property type="molecule type" value="Genomic_DNA"/>
</dbReference>
<dbReference type="Proteomes" id="UP001155840">
    <property type="component" value="Unassembled WGS sequence"/>
</dbReference>